<dbReference type="Pfam" id="PF00440">
    <property type="entry name" value="TetR_N"/>
    <property type="match status" value="1"/>
</dbReference>
<dbReference type="Pfam" id="PF17940">
    <property type="entry name" value="TetR_C_31"/>
    <property type="match status" value="1"/>
</dbReference>
<keyword evidence="7" id="KW-1185">Reference proteome</keyword>
<dbReference type="EMBL" id="JABJRC010000013">
    <property type="protein sequence ID" value="NOL45516.1"/>
    <property type="molecule type" value="Genomic_DNA"/>
</dbReference>
<dbReference type="PANTHER" id="PTHR30055:SF234">
    <property type="entry name" value="HTH-TYPE TRANSCRIPTIONAL REGULATOR BETI"/>
    <property type="match status" value="1"/>
</dbReference>
<dbReference type="GO" id="GO:0003700">
    <property type="term" value="F:DNA-binding transcription factor activity"/>
    <property type="evidence" value="ECO:0007669"/>
    <property type="project" value="TreeGrafter"/>
</dbReference>
<dbReference type="InterPro" id="IPR036271">
    <property type="entry name" value="Tet_transcr_reg_TetR-rel_C_sf"/>
</dbReference>
<feature type="domain" description="HTH tetR-type" evidence="5">
    <location>
        <begin position="9"/>
        <end position="69"/>
    </location>
</feature>
<gene>
    <name evidence="6" type="ORF">HPO96_35245</name>
</gene>
<dbReference type="PROSITE" id="PS50977">
    <property type="entry name" value="HTH_TETR_2"/>
    <property type="match status" value="1"/>
</dbReference>
<protein>
    <submittedName>
        <fullName evidence="6">TetR/AcrR family transcriptional regulator</fullName>
    </submittedName>
</protein>
<evidence type="ECO:0000256" key="2">
    <source>
        <dbReference type="ARBA" id="ARBA00023125"/>
    </source>
</evidence>
<accession>A0A7Y4P354</accession>
<organism evidence="6 7">
    <name type="scientific">Kribbella sandramycini</name>
    <dbReference type="NCBI Taxonomy" id="60450"/>
    <lineage>
        <taxon>Bacteria</taxon>
        <taxon>Bacillati</taxon>
        <taxon>Actinomycetota</taxon>
        <taxon>Actinomycetes</taxon>
        <taxon>Propionibacteriales</taxon>
        <taxon>Kribbellaceae</taxon>
        <taxon>Kribbella</taxon>
    </lineage>
</organism>
<dbReference type="GO" id="GO:0000976">
    <property type="term" value="F:transcription cis-regulatory region binding"/>
    <property type="evidence" value="ECO:0007669"/>
    <property type="project" value="TreeGrafter"/>
</dbReference>
<keyword evidence="2 4" id="KW-0238">DNA-binding</keyword>
<keyword evidence="3" id="KW-0804">Transcription</keyword>
<reference evidence="6 7" key="1">
    <citation type="submission" date="2020-05" db="EMBL/GenBank/DDBJ databases">
        <title>Genome sequence of Kribbella sandramycini ATCC 39419.</title>
        <authorList>
            <person name="Maclea K.S."/>
            <person name="Fair J.L."/>
        </authorList>
    </citation>
    <scope>NUCLEOTIDE SEQUENCE [LARGE SCALE GENOMIC DNA]</scope>
    <source>
        <strain evidence="6 7">ATCC 39419</strain>
    </source>
</reference>
<evidence type="ECO:0000313" key="6">
    <source>
        <dbReference type="EMBL" id="NOL45516.1"/>
    </source>
</evidence>
<name>A0A7Y4P354_9ACTN</name>
<dbReference type="Proteomes" id="UP000534306">
    <property type="component" value="Unassembled WGS sequence"/>
</dbReference>
<dbReference type="InterPro" id="IPR050109">
    <property type="entry name" value="HTH-type_TetR-like_transc_reg"/>
</dbReference>
<evidence type="ECO:0000256" key="3">
    <source>
        <dbReference type="ARBA" id="ARBA00023163"/>
    </source>
</evidence>
<dbReference type="AlphaFoldDB" id="A0A7Y4P354"/>
<feature type="DNA-binding region" description="H-T-H motif" evidence="4">
    <location>
        <begin position="32"/>
        <end position="51"/>
    </location>
</feature>
<keyword evidence="1" id="KW-0805">Transcription regulation</keyword>
<proteinExistence type="predicted"/>
<evidence type="ECO:0000256" key="4">
    <source>
        <dbReference type="PROSITE-ProRule" id="PRU00335"/>
    </source>
</evidence>
<evidence type="ECO:0000313" key="7">
    <source>
        <dbReference type="Proteomes" id="UP000534306"/>
    </source>
</evidence>
<dbReference type="Gene3D" id="1.10.357.10">
    <property type="entry name" value="Tetracycline Repressor, domain 2"/>
    <property type="match status" value="1"/>
</dbReference>
<sequence length="186" mass="19799">MRMAVTKGEQVRRRLLTAAAELIGERGWSAVSTRILAEHAGVSASVVHYHFPSIQAVLSEAAVTAMREVLETSQQVFAVATSPADGVDALLASVDQYSGTDPMSRLFVETYLAAGRDPELRDRIAGLVTAFRTQITDWLAAHQVADPAASAAILAAAVDGLLLHRSLGPLDDQVGAVLRRVVIPCE</sequence>
<dbReference type="PRINTS" id="PR00455">
    <property type="entry name" value="HTHTETR"/>
</dbReference>
<comment type="caution">
    <text evidence="6">The sequence shown here is derived from an EMBL/GenBank/DDBJ whole genome shotgun (WGS) entry which is preliminary data.</text>
</comment>
<dbReference type="InterPro" id="IPR041583">
    <property type="entry name" value="TetR_C_31"/>
</dbReference>
<dbReference type="PANTHER" id="PTHR30055">
    <property type="entry name" value="HTH-TYPE TRANSCRIPTIONAL REGULATOR RUTR"/>
    <property type="match status" value="1"/>
</dbReference>
<dbReference type="InterPro" id="IPR001647">
    <property type="entry name" value="HTH_TetR"/>
</dbReference>
<dbReference type="SUPFAM" id="SSF48498">
    <property type="entry name" value="Tetracyclin repressor-like, C-terminal domain"/>
    <property type="match status" value="1"/>
</dbReference>
<evidence type="ECO:0000259" key="5">
    <source>
        <dbReference type="PROSITE" id="PS50977"/>
    </source>
</evidence>
<evidence type="ECO:0000256" key="1">
    <source>
        <dbReference type="ARBA" id="ARBA00023015"/>
    </source>
</evidence>
<dbReference type="SUPFAM" id="SSF46689">
    <property type="entry name" value="Homeodomain-like"/>
    <property type="match status" value="1"/>
</dbReference>
<dbReference type="InterPro" id="IPR009057">
    <property type="entry name" value="Homeodomain-like_sf"/>
</dbReference>